<reference evidence="2" key="1">
    <citation type="submission" date="2023-07" db="EMBL/GenBank/DDBJ databases">
        <title>draft genome sequence of fig (Ficus carica).</title>
        <authorList>
            <person name="Takahashi T."/>
            <person name="Nishimura K."/>
        </authorList>
    </citation>
    <scope>NUCLEOTIDE SEQUENCE</scope>
</reference>
<protein>
    <submittedName>
        <fullName evidence="2">Uncharacterized protein</fullName>
    </submittedName>
</protein>
<dbReference type="AlphaFoldDB" id="A0AA88J422"/>
<name>A0AA88J422_FICCA</name>
<gene>
    <name evidence="2" type="ORF">TIFTF001_033660</name>
</gene>
<sequence length="72" mass="8193">MSEINHFPYATYDEYYHPLFSELFGDPEDYSLSPPPPPPPPHEVHTDVPNSTHTDQPQSLSMTRPPPQSLSM</sequence>
<proteinExistence type="predicted"/>
<organism evidence="2 3">
    <name type="scientific">Ficus carica</name>
    <name type="common">Common fig</name>
    <dbReference type="NCBI Taxonomy" id="3494"/>
    <lineage>
        <taxon>Eukaryota</taxon>
        <taxon>Viridiplantae</taxon>
        <taxon>Streptophyta</taxon>
        <taxon>Embryophyta</taxon>
        <taxon>Tracheophyta</taxon>
        <taxon>Spermatophyta</taxon>
        <taxon>Magnoliopsida</taxon>
        <taxon>eudicotyledons</taxon>
        <taxon>Gunneridae</taxon>
        <taxon>Pentapetalae</taxon>
        <taxon>rosids</taxon>
        <taxon>fabids</taxon>
        <taxon>Rosales</taxon>
        <taxon>Moraceae</taxon>
        <taxon>Ficeae</taxon>
        <taxon>Ficus</taxon>
    </lineage>
</organism>
<keyword evidence="3" id="KW-1185">Reference proteome</keyword>
<comment type="caution">
    <text evidence="2">The sequence shown here is derived from an EMBL/GenBank/DDBJ whole genome shotgun (WGS) entry which is preliminary data.</text>
</comment>
<evidence type="ECO:0000313" key="3">
    <source>
        <dbReference type="Proteomes" id="UP001187192"/>
    </source>
</evidence>
<evidence type="ECO:0000256" key="1">
    <source>
        <dbReference type="SAM" id="MobiDB-lite"/>
    </source>
</evidence>
<dbReference type="Proteomes" id="UP001187192">
    <property type="component" value="Unassembled WGS sequence"/>
</dbReference>
<dbReference type="EMBL" id="BTGU01000187">
    <property type="protein sequence ID" value="GMN64593.1"/>
    <property type="molecule type" value="Genomic_DNA"/>
</dbReference>
<feature type="compositionally biased region" description="Polar residues" evidence="1">
    <location>
        <begin position="48"/>
        <end position="62"/>
    </location>
</feature>
<feature type="non-terminal residue" evidence="2">
    <location>
        <position position="1"/>
    </location>
</feature>
<accession>A0AA88J422</accession>
<evidence type="ECO:0000313" key="2">
    <source>
        <dbReference type="EMBL" id="GMN64593.1"/>
    </source>
</evidence>
<feature type="region of interest" description="Disordered" evidence="1">
    <location>
        <begin position="23"/>
        <end position="72"/>
    </location>
</feature>